<gene>
    <name evidence="1" type="ORF">HPLM_LOCUS9182</name>
</gene>
<organism evidence="3">
    <name type="scientific">Haemonchus placei</name>
    <name type="common">Barber's pole worm</name>
    <dbReference type="NCBI Taxonomy" id="6290"/>
    <lineage>
        <taxon>Eukaryota</taxon>
        <taxon>Metazoa</taxon>
        <taxon>Ecdysozoa</taxon>
        <taxon>Nematoda</taxon>
        <taxon>Chromadorea</taxon>
        <taxon>Rhabditida</taxon>
        <taxon>Rhabditina</taxon>
        <taxon>Rhabditomorpha</taxon>
        <taxon>Strongyloidea</taxon>
        <taxon>Trichostrongylidae</taxon>
        <taxon>Haemonchus</taxon>
    </lineage>
</organism>
<name>A0A0N4WEU9_HAEPC</name>
<evidence type="ECO:0000313" key="3">
    <source>
        <dbReference type="WBParaSite" id="HPLM_0000919001-mRNA-1"/>
    </source>
</evidence>
<dbReference type="EMBL" id="UZAF01017009">
    <property type="protein sequence ID" value="VDO36806.1"/>
    <property type="molecule type" value="Genomic_DNA"/>
</dbReference>
<dbReference type="AlphaFoldDB" id="A0A0N4WEU9"/>
<accession>A0A0N4WEU9</accession>
<keyword evidence="2" id="KW-1185">Reference proteome</keyword>
<reference evidence="3" key="1">
    <citation type="submission" date="2017-02" db="UniProtKB">
        <authorList>
            <consortium name="WormBaseParasite"/>
        </authorList>
    </citation>
    <scope>IDENTIFICATION</scope>
</reference>
<dbReference type="Proteomes" id="UP000268014">
    <property type="component" value="Unassembled WGS sequence"/>
</dbReference>
<reference evidence="1 2" key="2">
    <citation type="submission" date="2018-11" db="EMBL/GenBank/DDBJ databases">
        <authorList>
            <consortium name="Pathogen Informatics"/>
        </authorList>
    </citation>
    <scope>NUCLEOTIDE SEQUENCE [LARGE SCALE GENOMIC DNA]</scope>
    <source>
        <strain evidence="1 2">MHpl1</strain>
    </source>
</reference>
<proteinExistence type="predicted"/>
<protein>
    <submittedName>
        <fullName evidence="3">AAA_12 domain-containing protein</fullName>
    </submittedName>
</protein>
<evidence type="ECO:0000313" key="2">
    <source>
        <dbReference type="Proteomes" id="UP000268014"/>
    </source>
</evidence>
<evidence type="ECO:0000313" key="1">
    <source>
        <dbReference type="EMBL" id="VDO36806.1"/>
    </source>
</evidence>
<sequence>MKYPHYNFGSTVEAGVQRHTLSLAMTVFAEYGRYPFLVTPYRWQIHAFPMLDFRRTM</sequence>
<dbReference type="WBParaSite" id="HPLM_0000919001-mRNA-1">
    <property type="protein sequence ID" value="HPLM_0000919001-mRNA-1"/>
    <property type="gene ID" value="HPLM_0000919001"/>
</dbReference>